<protein>
    <submittedName>
        <fullName evidence="1">Uncharacterized protein</fullName>
    </submittedName>
</protein>
<dbReference type="AlphaFoldDB" id="A0A0G4HG90"/>
<proteinExistence type="predicted"/>
<dbReference type="EMBL" id="CDMZ01002564">
    <property type="protein sequence ID" value="CEM42916.1"/>
    <property type="molecule type" value="Genomic_DNA"/>
</dbReference>
<accession>A0A0G4HG90</accession>
<evidence type="ECO:0000313" key="1">
    <source>
        <dbReference type="EMBL" id="CEM42916.1"/>
    </source>
</evidence>
<dbReference type="VEuPathDB" id="CryptoDB:Cvel_27142"/>
<gene>
    <name evidence="1" type="ORF">Cvel_27142</name>
</gene>
<sequence>MQPASLISRQVFAAMRPSMRGQLSQVRRFAAGQSAAPETPLHFYQAQPAAIHSINHRMFYPNWVLVIFLADAGYAMLDI</sequence>
<name>A0A0G4HG90_9ALVE</name>
<organism evidence="1">
    <name type="scientific">Chromera velia CCMP2878</name>
    <dbReference type="NCBI Taxonomy" id="1169474"/>
    <lineage>
        <taxon>Eukaryota</taxon>
        <taxon>Sar</taxon>
        <taxon>Alveolata</taxon>
        <taxon>Colpodellida</taxon>
        <taxon>Chromeraceae</taxon>
        <taxon>Chromera</taxon>
    </lineage>
</organism>
<reference evidence="1" key="1">
    <citation type="submission" date="2014-11" db="EMBL/GenBank/DDBJ databases">
        <authorList>
            <person name="Otto D Thomas"/>
            <person name="Naeem Raeece"/>
        </authorList>
    </citation>
    <scope>NUCLEOTIDE SEQUENCE</scope>
</reference>